<accession>A0ABW3WXY6</accession>
<dbReference type="RefSeq" id="WP_238206604.1">
    <property type="nucleotide sequence ID" value="NZ_JBHTND010000014.1"/>
</dbReference>
<gene>
    <name evidence="1" type="ORF">ACFQ4G_11625</name>
</gene>
<dbReference type="EMBL" id="JBHTND010000014">
    <property type="protein sequence ID" value="MFD1302219.1"/>
    <property type="molecule type" value="Genomic_DNA"/>
</dbReference>
<sequence length="119" mass="13190">MRQLQIDIAKNFDNAREKVAAYDSAGEDLPSELRRWMEYATRFIEPDYTIRDFQRTVLERADSLVGLMSQSPRASAQSIDTAKAHLLTAFDDLQSAILKHGILTPGGEKVGLGIAGKPI</sequence>
<reference evidence="2" key="1">
    <citation type="journal article" date="2019" name="Int. J. Syst. Evol. Microbiol.">
        <title>The Global Catalogue of Microorganisms (GCM) 10K type strain sequencing project: providing services to taxonomists for standard genome sequencing and annotation.</title>
        <authorList>
            <consortium name="The Broad Institute Genomics Platform"/>
            <consortium name="The Broad Institute Genome Sequencing Center for Infectious Disease"/>
            <person name="Wu L."/>
            <person name="Ma J."/>
        </authorList>
    </citation>
    <scope>NUCLEOTIDE SEQUENCE [LARGE SCALE GENOMIC DNA]</scope>
    <source>
        <strain evidence="2">CCUG 56108</strain>
    </source>
</reference>
<comment type="caution">
    <text evidence="1">The sequence shown here is derived from an EMBL/GenBank/DDBJ whole genome shotgun (WGS) entry which is preliminary data.</text>
</comment>
<proteinExistence type="predicted"/>
<evidence type="ECO:0000313" key="1">
    <source>
        <dbReference type="EMBL" id="MFD1302219.1"/>
    </source>
</evidence>
<keyword evidence="2" id="KW-1185">Reference proteome</keyword>
<dbReference type="Proteomes" id="UP001597176">
    <property type="component" value="Unassembled WGS sequence"/>
</dbReference>
<organism evidence="1 2">
    <name type="scientific">Methylobacterium marchantiae</name>
    <dbReference type="NCBI Taxonomy" id="600331"/>
    <lineage>
        <taxon>Bacteria</taxon>
        <taxon>Pseudomonadati</taxon>
        <taxon>Pseudomonadota</taxon>
        <taxon>Alphaproteobacteria</taxon>
        <taxon>Hyphomicrobiales</taxon>
        <taxon>Methylobacteriaceae</taxon>
        <taxon>Methylobacterium</taxon>
    </lineage>
</organism>
<name>A0ABW3WXY6_9HYPH</name>
<protein>
    <submittedName>
        <fullName evidence="1">Uncharacterized protein</fullName>
    </submittedName>
</protein>
<evidence type="ECO:0000313" key="2">
    <source>
        <dbReference type="Proteomes" id="UP001597176"/>
    </source>
</evidence>